<keyword evidence="1" id="KW-0472">Membrane</keyword>
<evidence type="ECO:0000313" key="2">
    <source>
        <dbReference type="EMBL" id="SDS69784.1"/>
    </source>
</evidence>
<evidence type="ECO:0000256" key="1">
    <source>
        <dbReference type="SAM" id="Phobius"/>
    </source>
</evidence>
<dbReference type="EMBL" id="LT629751">
    <property type="protein sequence ID" value="SDS69784.1"/>
    <property type="molecule type" value="Genomic_DNA"/>
</dbReference>
<keyword evidence="1" id="KW-0812">Transmembrane</keyword>
<proteinExistence type="predicted"/>
<keyword evidence="1" id="KW-1133">Transmembrane helix</keyword>
<sequence length="57" mass="6273">MSSPISSWEGASTVYTFADKPAVMSVILILAVALTLFSIWATVRHEKHSYSSPMTKK</sequence>
<organism evidence="2 3">
    <name type="scientific">Pseudomonas oryzae</name>
    <dbReference type="NCBI Taxonomy" id="1392877"/>
    <lineage>
        <taxon>Bacteria</taxon>
        <taxon>Pseudomonadati</taxon>
        <taxon>Pseudomonadota</taxon>
        <taxon>Gammaproteobacteria</taxon>
        <taxon>Pseudomonadales</taxon>
        <taxon>Pseudomonadaceae</taxon>
        <taxon>Pseudomonas</taxon>
    </lineage>
</organism>
<name>A0A1H1UBD9_9PSED</name>
<gene>
    <name evidence="2" type="ORF">SAMN05216221_2405</name>
</gene>
<accession>A0A1H1UBD9</accession>
<feature type="transmembrane region" description="Helical" evidence="1">
    <location>
        <begin position="22"/>
        <end position="43"/>
    </location>
</feature>
<dbReference type="AlphaFoldDB" id="A0A1H1UBD9"/>
<evidence type="ECO:0000313" key="3">
    <source>
        <dbReference type="Proteomes" id="UP000243359"/>
    </source>
</evidence>
<dbReference type="Proteomes" id="UP000243359">
    <property type="component" value="Chromosome I"/>
</dbReference>
<protein>
    <submittedName>
        <fullName evidence="2">Uncharacterized protein</fullName>
    </submittedName>
</protein>
<dbReference type="RefSeq" id="WP_172830787.1">
    <property type="nucleotide sequence ID" value="NZ_LT629751.1"/>
</dbReference>
<keyword evidence="3" id="KW-1185">Reference proteome</keyword>
<reference evidence="3" key="1">
    <citation type="submission" date="2016-10" db="EMBL/GenBank/DDBJ databases">
        <authorList>
            <person name="Varghese N."/>
            <person name="Submissions S."/>
        </authorList>
    </citation>
    <scope>NUCLEOTIDE SEQUENCE [LARGE SCALE GENOMIC DNA]</scope>
    <source>
        <strain evidence="3">KCTC 32247</strain>
    </source>
</reference>